<gene>
    <name evidence="1" type="ORF">MM415B01011_0009</name>
</gene>
<evidence type="ECO:0000313" key="1">
    <source>
        <dbReference type="EMBL" id="QJA60974.1"/>
    </source>
</evidence>
<accession>A0A6M3IU93</accession>
<dbReference type="EMBL" id="MT141427">
    <property type="protein sequence ID" value="QJA60974.1"/>
    <property type="molecule type" value="Genomic_DNA"/>
</dbReference>
<reference evidence="1" key="1">
    <citation type="submission" date="2020-03" db="EMBL/GenBank/DDBJ databases">
        <title>The deep terrestrial virosphere.</title>
        <authorList>
            <person name="Holmfeldt K."/>
            <person name="Nilsson E."/>
            <person name="Simone D."/>
            <person name="Lopez-Fernandez M."/>
            <person name="Wu X."/>
            <person name="de Brujin I."/>
            <person name="Lundin D."/>
            <person name="Andersson A."/>
            <person name="Bertilsson S."/>
            <person name="Dopson M."/>
        </authorList>
    </citation>
    <scope>NUCLEOTIDE SEQUENCE</scope>
    <source>
        <strain evidence="1">MM415B01011</strain>
    </source>
</reference>
<dbReference type="AlphaFoldDB" id="A0A6M3IU93"/>
<protein>
    <submittedName>
        <fullName evidence="1">Uncharacterized protein</fullName>
    </submittedName>
</protein>
<organism evidence="1">
    <name type="scientific">viral metagenome</name>
    <dbReference type="NCBI Taxonomy" id="1070528"/>
    <lineage>
        <taxon>unclassified sequences</taxon>
        <taxon>metagenomes</taxon>
        <taxon>organismal metagenomes</taxon>
    </lineage>
</organism>
<name>A0A6M3IU93_9ZZZZ</name>
<proteinExistence type="predicted"/>
<sequence>MAVREAYTFPDVLRLVQAAYAAKASFRRVAREDFGGRVSHVVVARILAGQEPKRPAIREALGLAPIARVCPANGANVAQDALVIRSSIECACGCSQNFIPRHPRQRYLPGHRRRRVSPGP</sequence>